<name>A0ABQ3I9C2_9BACT</name>
<proteinExistence type="predicted"/>
<organism evidence="1 2">
    <name type="scientific">Roseivirga thermotolerans</name>
    <dbReference type="NCBI Taxonomy" id="1758176"/>
    <lineage>
        <taxon>Bacteria</taxon>
        <taxon>Pseudomonadati</taxon>
        <taxon>Bacteroidota</taxon>
        <taxon>Cytophagia</taxon>
        <taxon>Cytophagales</taxon>
        <taxon>Roseivirgaceae</taxon>
        <taxon>Roseivirga</taxon>
    </lineage>
</organism>
<dbReference type="Proteomes" id="UP000658258">
    <property type="component" value="Unassembled WGS sequence"/>
</dbReference>
<gene>
    <name evidence="1" type="ORF">GCM10011340_27300</name>
</gene>
<evidence type="ECO:0000313" key="1">
    <source>
        <dbReference type="EMBL" id="GHE70183.1"/>
    </source>
</evidence>
<sequence>MDKHIPPRLDVFLDISTYLTGFPLIDLQSTGMAEVYFNTIVAHVNPQTIDQFYDACESILKLKSTEAINETIEKELIPNGNYAGLGQKIILMWYLGTWDGNVISAQSYTQSLVWEVAETHPPGAKQPGYNSWSEPPIKINC</sequence>
<keyword evidence="2" id="KW-1185">Reference proteome</keyword>
<dbReference type="RefSeq" id="WP_189630846.1">
    <property type="nucleotide sequence ID" value="NZ_BNAG01000004.1"/>
</dbReference>
<evidence type="ECO:0000313" key="2">
    <source>
        <dbReference type="Proteomes" id="UP000658258"/>
    </source>
</evidence>
<accession>A0ABQ3I9C2</accession>
<reference evidence="2" key="1">
    <citation type="journal article" date="2019" name="Int. J. Syst. Evol. Microbiol.">
        <title>The Global Catalogue of Microorganisms (GCM) 10K type strain sequencing project: providing services to taxonomists for standard genome sequencing and annotation.</title>
        <authorList>
            <consortium name="The Broad Institute Genomics Platform"/>
            <consortium name="The Broad Institute Genome Sequencing Center for Infectious Disease"/>
            <person name="Wu L."/>
            <person name="Ma J."/>
        </authorList>
    </citation>
    <scope>NUCLEOTIDE SEQUENCE [LARGE SCALE GENOMIC DNA]</scope>
    <source>
        <strain evidence="2">CGMCC 1.15111</strain>
    </source>
</reference>
<dbReference type="EMBL" id="BNAG01000004">
    <property type="protein sequence ID" value="GHE70183.1"/>
    <property type="molecule type" value="Genomic_DNA"/>
</dbReference>
<evidence type="ECO:0008006" key="3">
    <source>
        <dbReference type="Google" id="ProtNLM"/>
    </source>
</evidence>
<comment type="caution">
    <text evidence="1">The sequence shown here is derived from an EMBL/GenBank/DDBJ whole genome shotgun (WGS) entry which is preliminary data.</text>
</comment>
<protein>
    <recommendedName>
        <fullName evidence="3">Membrane bound FAD containing D-sorbitol dehydrogenase</fullName>
    </recommendedName>
</protein>